<dbReference type="AlphaFoldDB" id="A0A166B1Z2"/>
<dbReference type="OrthoDB" id="2014201at2759"/>
<sequence>MAFRRSRTLYAGAALVALLAAAVWGWNYYVSLGTAYVTTPLQFYDAPFKPVGDPSRRAYATTIYNEHYVPGALLLGWSLRKHGMLNPDIAQRMLLLHIPGRLSNASLALLESVGWEARAVEHIPHPAGRPPASNFMDQYTKLRLFELEGEFDAVFYMDADMLVFRPFPEIWDFPSPFAASRDVRMGSGWLPTINAGSLLLKPNKRLLKHMLEIAPTFKYNIVFAEQALLNAYWARDLTILPYIFNGQLGIKRVYPHVWPSFAADVRIVHYTGTKPWEWHEASDMPLERAQWWAAWEEMEAQRVKGGLASLGKLGRDPKMSP</sequence>
<name>A0A166B1Z2_EXIGL</name>
<dbReference type="Pfam" id="PF01501">
    <property type="entry name" value="Glyco_transf_8"/>
    <property type="match status" value="1"/>
</dbReference>
<reference evidence="1 2" key="1">
    <citation type="journal article" date="2016" name="Mol. Biol. Evol.">
        <title>Comparative Genomics of Early-Diverging Mushroom-Forming Fungi Provides Insights into the Origins of Lignocellulose Decay Capabilities.</title>
        <authorList>
            <person name="Nagy L.G."/>
            <person name="Riley R."/>
            <person name="Tritt A."/>
            <person name="Adam C."/>
            <person name="Daum C."/>
            <person name="Floudas D."/>
            <person name="Sun H."/>
            <person name="Yadav J.S."/>
            <person name="Pangilinan J."/>
            <person name="Larsson K.H."/>
            <person name="Matsuura K."/>
            <person name="Barry K."/>
            <person name="Labutti K."/>
            <person name="Kuo R."/>
            <person name="Ohm R.A."/>
            <person name="Bhattacharya S.S."/>
            <person name="Shirouzu T."/>
            <person name="Yoshinaga Y."/>
            <person name="Martin F.M."/>
            <person name="Grigoriev I.V."/>
            <person name="Hibbett D.S."/>
        </authorList>
    </citation>
    <scope>NUCLEOTIDE SEQUENCE [LARGE SCALE GENOMIC DNA]</scope>
    <source>
        <strain evidence="1 2">HHB12029</strain>
    </source>
</reference>
<gene>
    <name evidence="1" type="ORF">EXIGLDRAFT_670386</name>
</gene>
<dbReference type="InParanoid" id="A0A166B1Z2"/>
<dbReference type="GO" id="GO:0016757">
    <property type="term" value="F:glycosyltransferase activity"/>
    <property type="evidence" value="ECO:0007669"/>
    <property type="project" value="InterPro"/>
</dbReference>
<dbReference type="InterPro" id="IPR029044">
    <property type="entry name" value="Nucleotide-diphossugar_trans"/>
</dbReference>
<dbReference type="STRING" id="1314781.A0A166B1Z2"/>
<dbReference type="SUPFAM" id="SSF53448">
    <property type="entry name" value="Nucleotide-diphospho-sugar transferases"/>
    <property type="match status" value="1"/>
</dbReference>
<accession>A0A166B1Z2</accession>
<dbReference type="EMBL" id="KV425933">
    <property type="protein sequence ID" value="KZV97189.1"/>
    <property type="molecule type" value="Genomic_DNA"/>
</dbReference>
<keyword evidence="2" id="KW-1185">Reference proteome</keyword>
<evidence type="ECO:0000313" key="2">
    <source>
        <dbReference type="Proteomes" id="UP000077266"/>
    </source>
</evidence>
<dbReference type="Proteomes" id="UP000077266">
    <property type="component" value="Unassembled WGS sequence"/>
</dbReference>
<protein>
    <submittedName>
        <fullName evidence="1">Nucleotide-diphospho-sugar transferase</fullName>
    </submittedName>
</protein>
<dbReference type="PANTHER" id="PTHR11183">
    <property type="entry name" value="GLYCOGENIN SUBFAMILY MEMBER"/>
    <property type="match status" value="1"/>
</dbReference>
<evidence type="ECO:0000313" key="1">
    <source>
        <dbReference type="EMBL" id="KZV97189.1"/>
    </source>
</evidence>
<dbReference type="Gene3D" id="3.90.550.10">
    <property type="entry name" value="Spore Coat Polysaccharide Biosynthesis Protein SpsA, Chain A"/>
    <property type="match status" value="1"/>
</dbReference>
<dbReference type="InterPro" id="IPR050587">
    <property type="entry name" value="GNT1/Glycosyltrans_8"/>
</dbReference>
<organism evidence="1 2">
    <name type="scientific">Exidia glandulosa HHB12029</name>
    <dbReference type="NCBI Taxonomy" id="1314781"/>
    <lineage>
        <taxon>Eukaryota</taxon>
        <taxon>Fungi</taxon>
        <taxon>Dikarya</taxon>
        <taxon>Basidiomycota</taxon>
        <taxon>Agaricomycotina</taxon>
        <taxon>Agaricomycetes</taxon>
        <taxon>Auriculariales</taxon>
        <taxon>Exidiaceae</taxon>
        <taxon>Exidia</taxon>
    </lineage>
</organism>
<keyword evidence="1" id="KW-0808">Transferase</keyword>
<proteinExistence type="predicted"/>
<dbReference type="InterPro" id="IPR002495">
    <property type="entry name" value="Glyco_trans_8"/>
</dbReference>